<keyword evidence="3" id="KW-1185">Reference proteome</keyword>
<comment type="caution">
    <text evidence="2">The sequence shown here is derived from an EMBL/GenBank/DDBJ whole genome shotgun (WGS) entry which is preliminary data.</text>
</comment>
<name>A0A9Q1ELB5_SYNKA</name>
<organism evidence="2 3">
    <name type="scientific">Synaphobranchus kaupii</name>
    <name type="common">Kaup's arrowtooth eel</name>
    <dbReference type="NCBI Taxonomy" id="118154"/>
    <lineage>
        <taxon>Eukaryota</taxon>
        <taxon>Metazoa</taxon>
        <taxon>Chordata</taxon>
        <taxon>Craniata</taxon>
        <taxon>Vertebrata</taxon>
        <taxon>Euteleostomi</taxon>
        <taxon>Actinopterygii</taxon>
        <taxon>Neopterygii</taxon>
        <taxon>Teleostei</taxon>
        <taxon>Anguilliformes</taxon>
        <taxon>Synaphobranchidae</taxon>
        <taxon>Synaphobranchus</taxon>
    </lineage>
</organism>
<gene>
    <name evidence="2" type="ORF">SKAU_G00331130</name>
</gene>
<sequence length="143" mass="16291">MIYDVHQRRGCGVYLRLLPGAQILENTERIHGSIITIFLIIIITIFLIIIIITIFLIIMIITIFFIIITIFLIIIIITIIFLIIIMIIITIFLIIIMIIITIFLIFLIIIIITIFLAHSCSPSSAGRTAPPCCPRCHQHPQAL</sequence>
<protein>
    <submittedName>
        <fullName evidence="2">Uncharacterized protein</fullName>
    </submittedName>
</protein>
<evidence type="ECO:0000256" key="1">
    <source>
        <dbReference type="SAM" id="Phobius"/>
    </source>
</evidence>
<feature type="transmembrane region" description="Helical" evidence="1">
    <location>
        <begin position="34"/>
        <end position="57"/>
    </location>
</feature>
<evidence type="ECO:0000313" key="2">
    <source>
        <dbReference type="EMBL" id="KAJ8340822.1"/>
    </source>
</evidence>
<proteinExistence type="predicted"/>
<dbReference type="EMBL" id="JAINUF010000015">
    <property type="protein sequence ID" value="KAJ8340822.1"/>
    <property type="molecule type" value="Genomic_DNA"/>
</dbReference>
<keyword evidence="1" id="KW-0472">Membrane</keyword>
<keyword evidence="1" id="KW-0812">Transmembrane</keyword>
<dbReference type="Proteomes" id="UP001152622">
    <property type="component" value="Chromosome 15"/>
</dbReference>
<accession>A0A9Q1ELB5</accession>
<dbReference type="AlphaFoldDB" id="A0A9Q1ELB5"/>
<feature type="transmembrane region" description="Helical" evidence="1">
    <location>
        <begin position="64"/>
        <end position="88"/>
    </location>
</feature>
<feature type="transmembrane region" description="Helical" evidence="1">
    <location>
        <begin position="94"/>
        <end position="117"/>
    </location>
</feature>
<keyword evidence="1" id="KW-1133">Transmembrane helix</keyword>
<reference evidence="2" key="1">
    <citation type="journal article" date="2023" name="Science">
        <title>Genome structures resolve the early diversification of teleost fishes.</title>
        <authorList>
            <person name="Parey E."/>
            <person name="Louis A."/>
            <person name="Montfort J."/>
            <person name="Bouchez O."/>
            <person name="Roques C."/>
            <person name="Iampietro C."/>
            <person name="Lluch J."/>
            <person name="Castinel A."/>
            <person name="Donnadieu C."/>
            <person name="Desvignes T."/>
            <person name="Floi Bucao C."/>
            <person name="Jouanno E."/>
            <person name="Wen M."/>
            <person name="Mejri S."/>
            <person name="Dirks R."/>
            <person name="Jansen H."/>
            <person name="Henkel C."/>
            <person name="Chen W.J."/>
            <person name="Zahm M."/>
            <person name="Cabau C."/>
            <person name="Klopp C."/>
            <person name="Thompson A.W."/>
            <person name="Robinson-Rechavi M."/>
            <person name="Braasch I."/>
            <person name="Lecointre G."/>
            <person name="Bobe J."/>
            <person name="Postlethwait J.H."/>
            <person name="Berthelot C."/>
            <person name="Roest Crollius H."/>
            <person name="Guiguen Y."/>
        </authorList>
    </citation>
    <scope>NUCLEOTIDE SEQUENCE</scope>
    <source>
        <strain evidence="2">WJC10195</strain>
    </source>
</reference>
<evidence type="ECO:0000313" key="3">
    <source>
        <dbReference type="Proteomes" id="UP001152622"/>
    </source>
</evidence>